<evidence type="ECO:0000256" key="3">
    <source>
        <dbReference type="SAM" id="MobiDB-lite"/>
    </source>
</evidence>
<comment type="subcellular location">
    <subcellularLocation>
        <location evidence="2">Cytoplasm</location>
    </subcellularLocation>
</comment>
<feature type="region of interest" description="Disordered" evidence="3">
    <location>
        <begin position="60"/>
        <end position="80"/>
    </location>
</feature>
<sequence length="80" mass="9622">MFDQKKLDRINELAKKNKAEGLSDAEIKEREGLRKEYLDNFRAHFRSRLDNVKVVSPEEYDEYMKNNKENNNEDNNKDNK</sequence>
<dbReference type="Pfam" id="PF05979">
    <property type="entry name" value="DUF896"/>
    <property type="match status" value="1"/>
</dbReference>
<dbReference type="RefSeq" id="WP_284131828.1">
    <property type="nucleotide sequence ID" value="NZ_JASKYM010000001.1"/>
</dbReference>
<comment type="caution">
    <text evidence="4">The sequence shown here is derived from an EMBL/GenBank/DDBJ whole genome shotgun (WGS) entry which is preliminary data.</text>
</comment>
<keyword evidence="5" id="KW-1185">Reference proteome</keyword>
<name>A0ABT7E7G3_9FIRM</name>
<evidence type="ECO:0000256" key="2">
    <source>
        <dbReference type="HAMAP-Rule" id="MF_01103"/>
    </source>
</evidence>
<evidence type="ECO:0000256" key="1">
    <source>
        <dbReference type="ARBA" id="ARBA00022490"/>
    </source>
</evidence>
<gene>
    <name evidence="4" type="ORF">QOZ84_04895</name>
</gene>
<feature type="compositionally biased region" description="Basic and acidic residues" evidence="3">
    <location>
        <begin position="62"/>
        <end position="80"/>
    </location>
</feature>
<dbReference type="PANTHER" id="PTHR37300:SF1">
    <property type="entry name" value="UPF0291 PROTEIN YNZC"/>
    <property type="match status" value="1"/>
</dbReference>
<dbReference type="EMBL" id="JASKYM010000001">
    <property type="protein sequence ID" value="MDK2562877.1"/>
    <property type="molecule type" value="Genomic_DNA"/>
</dbReference>
<dbReference type="InterPro" id="IPR009242">
    <property type="entry name" value="DUF896"/>
</dbReference>
<reference evidence="4 5" key="1">
    <citation type="submission" date="2023-05" db="EMBL/GenBank/DDBJ databases">
        <title>Rombocin, a short stable natural nisin variant, displays selective antimicrobial activity against Listeria monocytogenes and employs dual mode of action to kill target bacterial strains.</title>
        <authorList>
            <person name="Wambui J."/>
            <person name="Stephan R."/>
            <person name="Kuipers O.P."/>
        </authorList>
    </citation>
    <scope>NUCLEOTIDE SEQUENCE [LARGE SCALE GENOMIC DNA]</scope>
    <source>
        <strain evidence="4 5">RC002</strain>
    </source>
</reference>
<accession>A0ABT7E7G3</accession>
<evidence type="ECO:0000313" key="5">
    <source>
        <dbReference type="Proteomes" id="UP001301012"/>
    </source>
</evidence>
<dbReference type="HAMAP" id="MF_01103">
    <property type="entry name" value="UPF0291"/>
    <property type="match status" value="1"/>
</dbReference>
<dbReference type="Proteomes" id="UP001301012">
    <property type="component" value="Unassembled WGS sequence"/>
</dbReference>
<evidence type="ECO:0000313" key="4">
    <source>
        <dbReference type="EMBL" id="MDK2562877.1"/>
    </source>
</evidence>
<keyword evidence="1 2" id="KW-0963">Cytoplasm</keyword>
<dbReference type="SUPFAM" id="SSF158221">
    <property type="entry name" value="YnzC-like"/>
    <property type="match status" value="1"/>
</dbReference>
<protein>
    <recommendedName>
        <fullName evidence="2">UPF0291 protein QOZ84_04895</fullName>
    </recommendedName>
</protein>
<dbReference type="Gene3D" id="1.10.287.540">
    <property type="entry name" value="Helix hairpin bin"/>
    <property type="match status" value="1"/>
</dbReference>
<dbReference type="PANTHER" id="PTHR37300">
    <property type="entry name" value="UPF0291 PROTEIN CBO2609/CLC_2481"/>
    <property type="match status" value="1"/>
</dbReference>
<comment type="similarity">
    <text evidence="2">Belongs to the UPF0291 family.</text>
</comment>
<organism evidence="4 5">
    <name type="scientific">Romboutsia sedimentorum</name>
    <dbReference type="NCBI Taxonomy" id="1368474"/>
    <lineage>
        <taxon>Bacteria</taxon>
        <taxon>Bacillati</taxon>
        <taxon>Bacillota</taxon>
        <taxon>Clostridia</taxon>
        <taxon>Peptostreptococcales</taxon>
        <taxon>Peptostreptococcaceae</taxon>
        <taxon>Romboutsia</taxon>
    </lineage>
</organism>
<proteinExistence type="inferred from homology"/>